<proteinExistence type="inferred from homology"/>
<evidence type="ECO:0000256" key="12">
    <source>
        <dbReference type="ARBA" id="ARBA00048451"/>
    </source>
</evidence>
<evidence type="ECO:0000256" key="6">
    <source>
        <dbReference type="ARBA" id="ARBA00022777"/>
    </source>
</evidence>
<accession>A0AA48HUR9</accession>
<evidence type="ECO:0000256" key="5">
    <source>
        <dbReference type="ARBA" id="ARBA00022741"/>
    </source>
</evidence>
<evidence type="ECO:0000256" key="2">
    <source>
        <dbReference type="ARBA" id="ARBA00006479"/>
    </source>
</evidence>
<keyword evidence="10" id="KW-0119">Carbohydrate metabolism</keyword>
<dbReference type="Proteomes" id="UP001333710">
    <property type="component" value="Chromosome"/>
</dbReference>
<evidence type="ECO:0000313" key="14">
    <source>
        <dbReference type="Proteomes" id="UP001333710"/>
    </source>
</evidence>
<dbReference type="SUPFAM" id="SSF53067">
    <property type="entry name" value="Actin-like ATPase domain"/>
    <property type="match status" value="1"/>
</dbReference>
<dbReference type="EC" id="2.7.1.4" evidence="11"/>
<evidence type="ECO:0000256" key="3">
    <source>
        <dbReference type="ARBA" id="ARBA00022679"/>
    </source>
</evidence>
<keyword evidence="5" id="KW-0547">Nucleotide-binding</keyword>
<evidence type="ECO:0000256" key="11">
    <source>
        <dbReference type="ARBA" id="ARBA00038887"/>
    </source>
</evidence>
<dbReference type="PANTHER" id="PTHR42742">
    <property type="entry name" value="TRANSCRIPTIONAL REPRESSOR MPRA"/>
    <property type="match status" value="1"/>
</dbReference>
<gene>
    <name evidence="13" type="ORF">MACH26_04810</name>
</gene>
<dbReference type="AlphaFoldDB" id="A0AA48HUR9"/>
<comment type="cofactor">
    <cofactor evidence="1">
        <name>Mg(2+)</name>
        <dbReference type="ChEBI" id="CHEBI:18420"/>
    </cofactor>
</comment>
<dbReference type="PANTHER" id="PTHR42742:SF3">
    <property type="entry name" value="FRUCTOKINASE"/>
    <property type="match status" value="1"/>
</dbReference>
<dbReference type="InterPro" id="IPR051804">
    <property type="entry name" value="Carb_Metab_Reg_Kinase/Isom"/>
</dbReference>
<keyword evidence="7" id="KW-0862">Zinc</keyword>
<evidence type="ECO:0000256" key="1">
    <source>
        <dbReference type="ARBA" id="ARBA00001946"/>
    </source>
</evidence>
<keyword evidence="14" id="KW-1185">Reference proteome</keyword>
<dbReference type="PROSITE" id="PS01125">
    <property type="entry name" value="ROK"/>
    <property type="match status" value="1"/>
</dbReference>
<dbReference type="Pfam" id="PF00480">
    <property type="entry name" value="ROK"/>
    <property type="match status" value="1"/>
</dbReference>
<dbReference type="Gene3D" id="3.30.420.40">
    <property type="match status" value="2"/>
</dbReference>
<evidence type="ECO:0000256" key="10">
    <source>
        <dbReference type="ARBA" id="ARBA00023277"/>
    </source>
</evidence>
<evidence type="ECO:0000256" key="9">
    <source>
        <dbReference type="ARBA" id="ARBA00022842"/>
    </source>
</evidence>
<dbReference type="InterPro" id="IPR043129">
    <property type="entry name" value="ATPase_NBD"/>
</dbReference>
<keyword evidence="3" id="KW-0808">Transferase</keyword>
<keyword evidence="6" id="KW-0418">Kinase</keyword>
<keyword evidence="8" id="KW-0067">ATP-binding</keyword>
<dbReference type="CDD" id="cd24067">
    <property type="entry name" value="ASKHA_NBD_ROK_BsFRK-like"/>
    <property type="match status" value="1"/>
</dbReference>
<dbReference type="EMBL" id="AP027272">
    <property type="protein sequence ID" value="BDX04960.1"/>
    <property type="molecule type" value="Genomic_DNA"/>
</dbReference>
<dbReference type="InterPro" id="IPR000600">
    <property type="entry name" value="ROK"/>
</dbReference>
<name>A0AA48HUR9_9ALTE</name>
<evidence type="ECO:0000256" key="8">
    <source>
        <dbReference type="ARBA" id="ARBA00022840"/>
    </source>
</evidence>
<dbReference type="FunFam" id="3.30.420.40:FF:000153">
    <property type="entry name" value="Putative fructokinase"/>
    <property type="match status" value="1"/>
</dbReference>
<evidence type="ECO:0000256" key="4">
    <source>
        <dbReference type="ARBA" id="ARBA00022723"/>
    </source>
</evidence>
<keyword evidence="9" id="KW-0460">Magnesium</keyword>
<evidence type="ECO:0000256" key="7">
    <source>
        <dbReference type="ARBA" id="ARBA00022833"/>
    </source>
</evidence>
<protein>
    <recommendedName>
        <fullName evidence="11">fructokinase</fullName>
        <ecNumber evidence="11">2.7.1.4</ecNumber>
    </recommendedName>
</protein>
<organism evidence="13 14">
    <name type="scientific">Planctobacterium marinum</name>
    <dbReference type="NCBI Taxonomy" id="1631968"/>
    <lineage>
        <taxon>Bacteria</taxon>
        <taxon>Pseudomonadati</taxon>
        <taxon>Pseudomonadota</taxon>
        <taxon>Gammaproteobacteria</taxon>
        <taxon>Alteromonadales</taxon>
        <taxon>Alteromonadaceae</taxon>
        <taxon>Planctobacterium</taxon>
    </lineage>
</organism>
<dbReference type="KEGG" id="pmaw:MACH26_04810"/>
<dbReference type="GO" id="GO:0005524">
    <property type="term" value="F:ATP binding"/>
    <property type="evidence" value="ECO:0007669"/>
    <property type="project" value="UniProtKB-KW"/>
</dbReference>
<reference evidence="13" key="1">
    <citation type="submission" date="2023-01" db="EMBL/GenBank/DDBJ databases">
        <title>Complete genome sequence of Planctobacterium marinum strain Dej080120_11.</title>
        <authorList>
            <person name="Ueki S."/>
            <person name="Maruyama F."/>
        </authorList>
    </citation>
    <scope>NUCLEOTIDE SEQUENCE</scope>
    <source>
        <strain evidence="13">Dej080120_11</strain>
    </source>
</reference>
<dbReference type="GO" id="GO:0008865">
    <property type="term" value="F:fructokinase activity"/>
    <property type="evidence" value="ECO:0007669"/>
    <property type="project" value="UniProtKB-EC"/>
</dbReference>
<comment type="similarity">
    <text evidence="2">Belongs to the ROK (NagC/XylR) family.</text>
</comment>
<dbReference type="InterPro" id="IPR049874">
    <property type="entry name" value="ROK_cs"/>
</dbReference>
<keyword evidence="4" id="KW-0479">Metal-binding</keyword>
<dbReference type="GO" id="GO:0046872">
    <property type="term" value="F:metal ion binding"/>
    <property type="evidence" value="ECO:0007669"/>
    <property type="project" value="UniProtKB-KW"/>
</dbReference>
<dbReference type="RefSeq" id="WP_338290854.1">
    <property type="nucleotide sequence ID" value="NZ_AP027272.1"/>
</dbReference>
<sequence length="291" mass="30965">MNKLYAAIEAGGTKFNCAIIDNSRNIIAQHRIATTTPDETLSACTDFFKQQQTELAFDALGLACFGPVDLNTDSATWGNITATPKPHWSDTPITQILAEALSCQVAIDTDVNAAAMAEHLWGAGMGCDTVVYVTIGTGVGAGIVINGKPVHGLIHPEAGHMIIGEIDGVKGVCPYHGSCVEGLASGYAMAQIWQQPAETLPEDHRAWDIQAQVIGTFCHNLLVSYSPQKIVLGGGVMQKPGLLEAVVKYTERSLNQYLTLPTDIAFKDLICLPGLEDKSGLYGALALVLDN</sequence>
<evidence type="ECO:0000313" key="13">
    <source>
        <dbReference type="EMBL" id="BDX04960.1"/>
    </source>
</evidence>
<comment type="catalytic activity">
    <reaction evidence="12">
        <text>D-fructose + ATP = D-fructose 6-phosphate + ADP + H(+)</text>
        <dbReference type="Rhea" id="RHEA:16125"/>
        <dbReference type="ChEBI" id="CHEBI:15378"/>
        <dbReference type="ChEBI" id="CHEBI:30616"/>
        <dbReference type="ChEBI" id="CHEBI:37721"/>
        <dbReference type="ChEBI" id="CHEBI:61527"/>
        <dbReference type="ChEBI" id="CHEBI:456216"/>
        <dbReference type="EC" id="2.7.1.4"/>
    </reaction>
</comment>